<keyword evidence="2" id="KW-0326">Glycosidase</keyword>
<protein>
    <submittedName>
        <fullName evidence="2">DNA-deoxyinosine glycosylase</fullName>
        <ecNumber evidence="2">3.2.2.15</ecNumber>
    </submittedName>
</protein>
<feature type="domain" description="Uracil-DNA glycosylase-like" evidence="1">
    <location>
        <begin position="9"/>
        <end position="153"/>
    </location>
</feature>
<dbReference type="CDD" id="cd10032">
    <property type="entry name" value="UDG-F6_HDG"/>
    <property type="match status" value="1"/>
</dbReference>
<keyword evidence="2" id="KW-0378">Hydrolase</keyword>
<dbReference type="InterPro" id="IPR026353">
    <property type="entry name" value="Hypoxan-DNA_Glyclase"/>
</dbReference>
<dbReference type="SMART" id="SM00987">
    <property type="entry name" value="UreE_C"/>
    <property type="match status" value="1"/>
</dbReference>
<dbReference type="GO" id="GO:0033958">
    <property type="term" value="F:DNA-deoxyinosine glycosylase activity"/>
    <property type="evidence" value="ECO:0007669"/>
    <property type="project" value="UniProtKB-EC"/>
</dbReference>
<keyword evidence="3" id="KW-1185">Reference proteome</keyword>
<organism evidence="2 3">
    <name type="scientific">Caproiciproducens galactitolivorans</name>
    <dbReference type="NCBI Taxonomy" id="642589"/>
    <lineage>
        <taxon>Bacteria</taxon>
        <taxon>Bacillati</taxon>
        <taxon>Bacillota</taxon>
        <taxon>Clostridia</taxon>
        <taxon>Eubacteriales</taxon>
        <taxon>Acutalibacteraceae</taxon>
        <taxon>Caproiciproducens</taxon>
    </lineage>
</organism>
<dbReference type="EMBL" id="JAPOHA010000002">
    <property type="protein sequence ID" value="MCY1713203.1"/>
    <property type="molecule type" value="Genomic_DNA"/>
</dbReference>
<gene>
    <name evidence="2" type="ORF">OUY18_02895</name>
</gene>
<dbReference type="SUPFAM" id="SSF52141">
    <property type="entry name" value="Uracil-DNA glycosylase-like"/>
    <property type="match status" value="1"/>
</dbReference>
<comment type="caution">
    <text evidence="2">The sequence shown here is derived from an EMBL/GenBank/DDBJ whole genome shotgun (WGS) entry which is preliminary data.</text>
</comment>
<sequence length="166" mass="18609">METVKHTLQPVYDENSRILILGTMPSPKSREAGFYYSHPQNRFWRVVSDLLSQELPTTNEEKTCFLLKNHIALWDVLKSCTITGADDSSIHNPIPNNIAGLLKATGINTVFTTGSKAASLYHRFCEKDAGVPAIPLPSTSPANCRHYNYERLKEAYGVILPYLEIN</sequence>
<proteinExistence type="predicted"/>
<dbReference type="NCBIfam" id="TIGR04274">
    <property type="entry name" value="hypoxanDNAglyco"/>
    <property type="match status" value="1"/>
</dbReference>
<evidence type="ECO:0000313" key="3">
    <source>
        <dbReference type="Proteomes" id="UP001082703"/>
    </source>
</evidence>
<evidence type="ECO:0000313" key="2">
    <source>
        <dbReference type="EMBL" id="MCY1713203.1"/>
    </source>
</evidence>
<dbReference type="InterPro" id="IPR005122">
    <property type="entry name" value="Uracil-DNA_glycosylase-like"/>
</dbReference>
<dbReference type="RefSeq" id="WP_268057201.1">
    <property type="nucleotide sequence ID" value="NZ_JAPOHA010000002.1"/>
</dbReference>
<dbReference type="Proteomes" id="UP001082703">
    <property type="component" value="Unassembled WGS sequence"/>
</dbReference>
<dbReference type="Pfam" id="PF03167">
    <property type="entry name" value="UDG"/>
    <property type="match status" value="1"/>
</dbReference>
<dbReference type="Gene3D" id="3.40.470.10">
    <property type="entry name" value="Uracil-DNA glycosylase-like domain"/>
    <property type="match status" value="1"/>
</dbReference>
<accession>A0ABT4BTF0</accession>
<name>A0ABT4BTF0_9FIRM</name>
<dbReference type="SMART" id="SM00986">
    <property type="entry name" value="UDG"/>
    <property type="match status" value="1"/>
</dbReference>
<dbReference type="InterPro" id="IPR036895">
    <property type="entry name" value="Uracil-DNA_glycosylase-like_sf"/>
</dbReference>
<dbReference type="EC" id="3.2.2.15" evidence="2"/>
<reference evidence="2 3" key="1">
    <citation type="submission" date="2022-11" db="EMBL/GenBank/DDBJ databases">
        <authorList>
            <person name="Caiyu Z."/>
        </authorList>
    </citation>
    <scope>NUCLEOTIDE SEQUENCE [LARGE SCALE GENOMIC DNA]</scope>
    <source>
        <strain evidence="2 3">YR-4</strain>
    </source>
</reference>
<evidence type="ECO:0000259" key="1">
    <source>
        <dbReference type="SMART" id="SM00986"/>
    </source>
</evidence>